<dbReference type="Gene3D" id="3.90.226.10">
    <property type="entry name" value="2-enoyl-CoA Hydratase, Chain A, domain 1"/>
    <property type="match status" value="1"/>
</dbReference>
<protein>
    <submittedName>
        <fullName evidence="3">Enoyl-CoA hydratase</fullName>
    </submittedName>
</protein>
<dbReference type="PROSITE" id="PS00166">
    <property type="entry name" value="ENOYL_COA_HYDRATASE"/>
    <property type="match status" value="1"/>
</dbReference>
<dbReference type="SUPFAM" id="SSF52096">
    <property type="entry name" value="ClpP/crotonase"/>
    <property type="match status" value="1"/>
</dbReference>
<accession>A0A2T2XH81</accession>
<dbReference type="Gene3D" id="1.10.287.2460">
    <property type="match status" value="1"/>
</dbReference>
<comment type="caution">
    <text evidence="3">The sequence shown here is derived from an EMBL/GenBank/DDBJ whole genome shotgun (WGS) entry which is preliminary data.</text>
</comment>
<dbReference type="EMBL" id="PXYW01000016">
    <property type="protein sequence ID" value="PSR33849.1"/>
    <property type="molecule type" value="Genomic_DNA"/>
</dbReference>
<dbReference type="InterPro" id="IPR018376">
    <property type="entry name" value="Enoyl-CoA_hyd/isom_CS"/>
</dbReference>
<evidence type="ECO:0000256" key="2">
    <source>
        <dbReference type="RuleBase" id="RU003707"/>
    </source>
</evidence>
<gene>
    <name evidence="3" type="ORF">C7B46_08365</name>
</gene>
<evidence type="ECO:0000313" key="3">
    <source>
        <dbReference type="EMBL" id="PSR33849.1"/>
    </source>
</evidence>
<dbReference type="InterPro" id="IPR001753">
    <property type="entry name" value="Enoyl-CoA_hydra/iso"/>
</dbReference>
<dbReference type="PANTHER" id="PTHR43802">
    <property type="entry name" value="ENOYL-COA HYDRATASE"/>
    <property type="match status" value="1"/>
</dbReference>
<evidence type="ECO:0000256" key="1">
    <source>
        <dbReference type="ARBA" id="ARBA00005254"/>
    </source>
</evidence>
<organism evidence="3 4">
    <name type="scientific">Sulfobacillus benefaciens</name>
    <dbReference type="NCBI Taxonomy" id="453960"/>
    <lineage>
        <taxon>Bacteria</taxon>
        <taxon>Bacillati</taxon>
        <taxon>Bacillota</taxon>
        <taxon>Clostridia</taxon>
        <taxon>Eubacteriales</taxon>
        <taxon>Clostridiales Family XVII. Incertae Sedis</taxon>
        <taxon>Sulfobacillus</taxon>
    </lineage>
</organism>
<sequence length="267" mass="29915">MADEVLYQQEGHLVTIWLNRPQVHNAINGETAAQLHTAWERFRDDDSAWVAILASVGPSFSAGADLKSVDSLRRPENPFDPDFIYRGTGYLGFTRMTDIFKPTIAAIQGHCVAGGLEMALWCDIRIAAQDARFGCLERRWNVPLIDGGTQRLPRVIGWGRAMDLIITGREIDAQTALNWGLVSEVTETATVYDRAIAWAQDIMKNPQSALRTDKQAAVRGWGLNIEEALRVEAQLGMTQLFGHDMQEGLEKFQQRSRRKTDDKEGSE</sequence>
<proteinExistence type="inferred from homology"/>
<name>A0A2T2XH81_9FIRM</name>
<dbReference type="Proteomes" id="UP000242972">
    <property type="component" value="Unassembled WGS sequence"/>
</dbReference>
<comment type="similarity">
    <text evidence="1 2">Belongs to the enoyl-CoA hydratase/isomerase family.</text>
</comment>
<dbReference type="GO" id="GO:0003824">
    <property type="term" value="F:catalytic activity"/>
    <property type="evidence" value="ECO:0007669"/>
    <property type="project" value="InterPro"/>
</dbReference>
<dbReference type="Pfam" id="PF00378">
    <property type="entry name" value="ECH_1"/>
    <property type="match status" value="1"/>
</dbReference>
<dbReference type="CDD" id="cd06558">
    <property type="entry name" value="crotonase-like"/>
    <property type="match status" value="1"/>
</dbReference>
<dbReference type="InterPro" id="IPR029045">
    <property type="entry name" value="ClpP/crotonase-like_dom_sf"/>
</dbReference>
<reference evidence="3 4" key="1">
    <citation type="journal article" date="2014" name="BMC Genomics">
        <title>Comparison of environmental and isolate Sulfobacillus genomes reveals diverse carbon, sulfur, nitrogen, and hydrogen metabolisms.</title>
        <authorList>
            <person name="Justice N.B."/>
            <person name="Norman A."/>
            <person name="Brown C.T."/>
            <person name="Singh A."/>
            <person name="Thomas B.C."/>
            <person name="Banfield J.F."/>
        </authorList>
    </citation>
    <scope>NUCLEOTIDE SEQUENCE [LARGE SCALE GENOMIC DNA]</scope>
    <source>
        <strain evidence="3">AMDSBA4</strain>
    </source>
</reference>
<dbReference type="AlphaFoldDB" id="A0A2T2XH81"/>
<dbReference type="PANTHER" id="PTHR43802:SF1">
    <property type="entry name" value="IP11341P-RELATED"/>
    <property type="match status" value="1"/>
</dbReference>
<evidence type="ECO:0000313" key="4">
    <source>
        <dbReference type="Proteomes" id="UP000242972"/>
    </source>
</evidence>